<feature type="transmembrane region" description="Helical" evidence="8">
    <location>
        <begin position="112"/>
        <end position="133"/>
    </location>
</feature>
<dbReference type="Proteomes" id="UP001233999">
    <property type="component" value="Unassembled WGS sequence"/>
</dbReference>
<accession>A0AAD8A9P8</accession>
<proteinExistence type="inferred from homology"/>
<evidence type="ECO:0000256" key="5">
    <source>
        <dbReference type="ARBA" id="ARBA00023136"/>
    </source>
</evidence>
<feature type="compositionally biased region" description="Polar residues" evidence="7">
    <location>
        <begin position="413"/>
        <end position="425"/>
    </location>
</feature>
<feature type="transmembrane region" description="Helical" evidence="8">
    <location>
        <begin position="153"/>
        <end position="174"/>
    </location>
</feature>
<dbReference type="CDD" id="cd14978">
    <property type="entry name" value="7tmA_FMRFamide_R-like"/>
    <property type="match status" value="1"/>
</dbReference>
<dbReference type="PROSITE" id="PS00237">
    <property type="entry name" value="G_PROTEIN_RECEP_F1_1"/>
    <property type="match status" value="1"/>
</dbReference>
<keyword evidence="6" id="KW-0297">G-protein coupled receptor</keyword>
<comment type="similarity">
    <text evidence="2 6">Belongs to the G-protein coupled receptor 1 family.</text>
</comment>
<reference evidence="10" key="2">
    <citation type="submission" date="2023-05" db="EMBL/GenBank/DDBJ databases">
        <authorList>
            <person name="Fouks B."/>
        </authorList>
    </citation>
    <scope>NUCLEOTIDE SEQUENCE</scope>
    <source>
        <strain evidence="10">Stay&amp;Tobe</strain>
        <tissue evidence="10">Testes</tissue>
    </source>
</reference>
<keyword evidence="6" id="KW-0807">Transducer</keyword>
<dbReference type="PANTHER" id="PTHR47760">
    <property type="entry name" value="G-PROTEIN COUPLED RECEPTOR B0563.6-LIKE PROTEIN-RELATED"/>
    <property type="match status" value="1"/>
</dbReference>
<dbReference type="InterPro" id="IPR053093">
    <property type="entry name" value="GPCR-like"/>
</dbReference>
<keyword evidence="3 6" id="KW-0812">Transmembrane</keyword>
<dbReference type="EMBL" id="JASPKZ010002698">
    <property type="protein sequence ID" value="KAJ9595039.1"/>
    <property type="molecule type" value="Genomic_DNA"/>
</dbReference>
<feature type="transmembrane region" description="Helical" evidence="8">
    <location>
        <begin position="195"/>
        <end position="215"/>
    </location>
</feature>
<evidence type="ECO:0000256" key="4">
    <source>
        <dbReference type="ARBA" id="ARBA00022989"/>
    </source>
</evidence>
<keyword evidence="5 8" id="KW-0472">Membrane</keyword>
<dbReference type="PRINTS" id="PR00237">
    <property type="entry name" value="GPCRRHODOPSN"/>
</dbReference>
<keyword evidence="11" id="KW-1185">Reference proteome</keyword>
<evidence type="ECO:0000256" key="7">
    <source>
        <dbReference type="SAM" id="MobiDB-lite"/>
    </source>
</evidence>
<evidence type="ECO:0000256" key="2">
    <source>
        <dbReference type="ARBA" id="ARBA00010663"/>
    </source>
</evidence>
<dbReference type="PROSITE" id="PS50262">
    <property type="entry name" value="G_PROTEIN_RECEP_F1_2"/>
    <property type="match status" value="1"/>
</dbReference>
<keyword evidence="4 8" id="KW-1133">Transmembrane helix</keyword>
<dbReference type="AlphaFoldDB" id="A0AAD8A9P8"/>
<evidence type="ECO:0000313" key="10">
    <source>
        <dbReference type="EMBL" id="KAJ9595039.1"/>
    </source>
</evidence>
<feature type="region of interest" description="Disordered" evidence="7">
    <location>
        <begin position="403"/>
        <end position="432"/>
    </location>
</feature>
<dbReference type="Pfam" id="PF00001">
    <property type="entry name" value="7tm_1"/>
    <property type="match status" value="1"/>
</dbReference>
<dbReference type="GO" id="GO:0004930">
    <property type="term" value="F:G protein-coupled receptor activity"/>
    <property type="evidence" value="ECO:0007669"/>
    <property type="project" value="UniProtKB-KW"/>
</dbReference>
<evidence type="ECO:0000256" key="1">
    <source>
        <dbReference type="ARBA" id="ARBA00004370"/>
    </source>
</evidence>
<dbReference type="PANTHER" id="PTHR47760:SF1">
    <property type="entry name" value="G-PROTEIN COUPLED RECEPTORS FAMILY 1 PROFILE DOMAIN-CONTAINING PROTEIN"/>
    <property type="match status" value="1"/>
</dbReference>
<feature type="transmembrane region" description="Helical" evidence="8">
    <location>
        <begin position="254"/>
        <end position="272"/>
    </location>
</feature>
<sequence>MEERKDSLALGCPNSVGGIKKTRVNQERLDSTVKRVQNTISNMLSRFPAGIQTSELCGNTSQNTTQEFEDAMSDLRWVAYRVVMPVIIAGGLLGNLLNLVVLTRPSLKGVTYVYLSGLAVADLGVMMCVIPMAVRLSKSHGHSYFAAFFHAHIELAAINSLMASSIFNVVCLTVDRYISVCLPTKFRSVHTRRNAHLAVAGSYLLAIAISCPLTALNEVCIVEETHFAFQENIQVTSSFAWLVYLWTSETTVRFGPALMLAVLNTLIIRKFLRLTRKRRKFRATTENLRAQNLLDTGQQGTMRNKNYHEERRLVILLTSIMHLFFLTMTPSAFLSLLYSEQRERELGFQAFRAAANNLELCNFALNFYIYFLCSKEFRHVFMRVFSCCPAIHQEKPVMQEDEGNAHDMKDFSRNGTTVRPSPDNTQHSDKFR</sequence>
<organism evidence="10 11">
    <name type="scientific">Diploptera punctata</name>
    <name type="common">Pacific beetle cockroach</name>
    <dbReference type="NCBI Taxonomy" id="6984"/>
    <lineage>
        <taxon>Eukaryota</taxon>
        <taxon>Metazoa</taxon>
        <taxon>Ecdysozoa</taxon>
        <taxon>Arthropoda</taxon>
        <taxon>Hexapoda</taxon>
        <taxon>Insecta</taxon>
        <taxon>Pterygota</taxon>
        <taxon>Neoptera</taxon>
        <taxon>Polyneoptera</taxon>
        <taxon>Dictyoptera</taxon>
        <taxon>Blattodea</taxon>
        <taxon>Blaberoidea</taxon>
        <taxon>Blaberidae</taxon>
        <taxon>Diplopterinae</taxon>
        <taxon>Diploptera</taxon>
    </lineage>
</organism>
<feature type="compositionally biased region" description="Basic and acidic residues" evidence="7">
    <location>
        <begin position="403"/>
        <end position="412"/>
    </location>
</feature>
<feature type="transmembrane region" description="Helical" evidence="8">
    <location>
        <begin position="313"/>
        <end position="338"/>
    </location>
</feature>
<feature type="domain" description="G-protein coupled receptors family 1 profile" evidence="9">
    <location>
        <begin position="94"/>
        <end position="370"/>
    </location>
</feature>
<feature type="transmembrane region" description="Helical" evidence="8">
    <location>
        <begin position="350"/>
        <end position="373"/>
    </location>
</feature>
<comment type="caution">
    <text evidence="10">The sequence shown here is derived from an EMBL/GenBank/DDBJ whole genome shotgun (WGS) entry which is preliminary data.</text>
</comment>
<evidence type="ECO:0000256" key="8">
    <source>
        <dbReference type="SAM" id="Phobius"/>
    </source>
</evidence>
<dbReference type="InterPro" id="IPR000276">
    <property type="entry name" value="GPCR_Rhodpsn"/>
</dbReference>
<reference evidence="10" key="1">
    <citation type="journal article" date="2023" name="IScience">
        <title>Live-bearing cockroach genome reveals convergent evolutionary mechanisms linked to viviparity in insects and beyond.</title>
        <authorList>
            <person name="Fouks B."/>
            <person name="Harrison M.C."/>
            <person name="Mikhailova A.A."/>
            <person name="Marchal E."/>
            <person name="English S."/>
            <person name="Carruthers M."/>
            <person name="Jennings E.C."/>
            <person name="Chiamaka E.L."/>
            <person name="Frigard R.A."/>
            <person name="Pippel M."/>
            <person name="Attardo G.M."/>
            <person name="Benoit J.B."/>
            <person name="Bornberg-Bauer E."/>
            <person name="Tobe S.S."/>
        </authorList>
    </citation>
    <scope>NUCLEOTIDE SEQUENCE</scope>
    <source>
        <strain evidence="10">Stay&amp;Tobe</strain>
    </source>
</reference>
<dbReference type="SUPFAM" id="SSF81321">
    <property type="entry name" value="Family A G protein-coupled receptor-like"/>
    <property type="match status" value="1"/>
</dbReference>
<dbReference type="SMART" id="SM01381">
    <property type="entry name" value="7TM_GPCR_Srsx"/>
    <property type="match status" value="1"/>
</dbReference>
<gene>
    <name evidence="10" type="ORF">L9F63_013667</name>
</gene>
<dbReference type="GO" id="GO:0016020">
    <property type="term" value="C:membrane"/>
    <property type="evidence" value="ECO:0007669"/>
    <property type="project" value="UniProtKB-SubCell"/>
</dbReference>
<comment type="subcellular location">
    <subcellularLocation>
        <location evidence="1">Membrane</location>
    </subcellularLocation>
</comment>
<evidence type="ECO:0000259" key="9">
    <source>
        <dbReference type="PROSITE" id="PS50262"/>
    </source>
</evidence>
<evidence type="ECO:0000256" key="6">
    <source>
        <dbReference type="RuleBase" id="RU000688"/>
    </source>
</evidence>
<name>A0AAD8A9P8_DIPPU</name>
<dbReference type="Gene3D" id="1.20.1070.10">
    <property type="entry name" value="Rhodopsin 7-helix transmembrane proteins"/>
    <property type="match status" value="1"/>
</dbReference>
<evidence type="ECO:0000313" key="11">
    <source>
        <dbReference type="Proteomes" id="UP001233999"/>
    </source>
</evidence>
<dbReference type="InterPro" id="IPR017452">
    <property type="entry name" value="GPCR_Rhodpsn_7TM"/>
</dbReference>
<feature type="transmembrane region" description="Helical" evidence="8">
    <location>
        <begin position="78"/>
        <end position="100"/>
    </location>
</feature>
<protein>
    <recommendedName>
        <fullName evidence="9">G-protein coupled receptors family 1 profile domain-containing protein</fullName>
    </recommendedName>
</protein>
<evidence type="ECO:0000256" key="3">
    <source>
        <dbReference type="ARBA" id="ARBA00022692"/>
    </source>
</evidence>
<keyword evidence="6" id="KW-0675">Receptor</keyword>